<dbReference type="AlphaFoldDB" id="A0A011UCY4"/>
<name>A0A011UCY4_RUMAL</name>
<organism evidence="1 3">
    <name type="scientific">Ruminococcus albus SY3</name>
    <dbReference type="NCBI Taxonomy" id="1341156"/>
    <lineage>
        <taxon>Bacteria</taxon>
        <taxon>Bacillati</taxon>
        <taxon>Bacillota</taxon>
        <taxon>Clostridia</taxon>
        <taxon>Eubacteriales</taxon>
        <taxon>Oscillospiraceae</taxon>
        <taxon>Ruminococcus</taxon>
    </lineage>
</organism>
<evidence type="ECO:0000313" key="1">
    <source>
        <dbReference type="EMBL" id="EXM38474.1"/>
    </source>
</evidence>
<dbReference type="OrthoDB" id="2042612at2"/>
<dbReference type="RefSeq" id="WP_037289222.1">
    <property type="nucleotide sequence ID" value="NZ_JEOB01000004.1"/>
</dbReference>
<proteinExistence type="predicted"/>
<evidence type="ECO:0000313" key="3">
    <source>
        <dbReference type="Proteomes" id="UP000021369"/>
    </source>
</evidence>
<comment type="caution">
    <text evidence="1">The sequence shown here is derived from an EMBL/GenBank/DDBJ whole genome shotgun (WGS) entry which is preliminary data.</text>
</comment>
<protein>
    <recommendedName>
        <fullName evidence="4">DUF4276 family protein</fullName>
    </recommendedName>
</protein>
<keyword evidence="3" id="KW-1185">Reference proteome</keyword>
<evidence type="ECO:0008006" key="4">
    <source>
        <dbReference type="Google" id="ProtNLM"/>
    </source>
</evidence>
<dbReference type="EMBL" id="JEOB01000004">
    <property type="protein sequence ID" value="EXM38474.1"/>
    <property type="molecule type" value="Genomic_DNA"/>
</dbReference>
<reference evidence="1 3" key="1">
    <citation type="submission" date="2013-06" db="EMBL/GenBank/DDBJ databases">
        <title>Rumen cellulosomics: divergent fiber-degrading strategies revealed by comparative genome-wide analysis of six Ruminococcal strains.</title>
        <authorList>
            <person name="Dassa B."/>
            <person name="Borovok I."/>
            <person name="Lamed R."/>
            <person name="Flint H."/>
            <person name="Yeoman C.J."/>
            <person name="White B."/>
            <person name="Bayer E.A."/>
        </authorList>
    </citation>
    <scope>NUCLEOTIDE SEQUENCE [LARGE SCALE GENOMIC DNA]</scope>
    <source>
        <strain evidence="1 3">SY3</strain>
    </source>
</reference>
<dbReference type="Proteomes" id="UP000021369">
    <property type="component" value="Unassembled WGS sequence"/>
</dbReference>
<sequence length="223" mass="25673">MAKKEIHVIILLVEGDTEVSFYNKVRELLLKNHQNSDSFKFLHPINIKGIGNYKTIAARQFDFAVTKFLKDNKPIKNHKLKKSEQKAPNTKFIFHAFMCIDTDVLDSAQKPARFRKNPPINENDTKQTIINKGGIPHFIKAVYSIEDWFLEDSKGIITYLKIDNIPKFKNNSSGAEKLADIFRCGQKVYTKGGKSEGFIECLDIEQILNNHLEDFKELLELLE</sequence>
<accession>A0A011UCY4</accession>
<dbReference type="EMBL" id="JEOB01000004">
    <property type="protein sequence ID" value="EXM38757.1"/>
    <property type="molecule type" value="Genomic_DNA"/>
</dbReference>
<gene>
    <name evidence="1" type="ORF">RASY3_14090</name>
    <name evidence="2" type="ORF">RASY3_19795</name>
</gene>
<evidence type="ECO:0000313" key="2">
    <source>
        <dbReference type="EMBL" id="EXM38757.1"/>
    </source>
</evidence>
<dbReference type="PATRIC" id="fig|1341156.4.peg.2485"/>